<dbReference type="Gene3D" id="3.80.10.10">
    <property type="entry name" value="Ribonuclease Inhibitor"/>
    <property type="match status" value="1"/>
</dbReference>
<dbReference type="InterPro" id="IPR032675">
    <property type="entry name" value="LRR_dom_sf"/>
</dbReference>
<organism evidence="1 2">
    <name type="scientific">Aphis craccivora</name>
    <name type="common">Cowpea aphid</name>
    <dbReference type="NCBI Taxonomy" id="307492"/>
    <lineage>
        <taxon>Eukaryota</taxon>
        <taxon>Metazoa</taxon>
        <taxon>Ecdysozoa</taxon>
        <taxon>Arthropoda</taxon>
        <taxon>Hexapoda</taxon>
        <taxon>Insecta</taxon>
        <taxon>Pterygota</taxon>
        <taxon>Neoptera</taxon>
        <taxon>Paraneoptera</taxon>
        <taxon>Hemiptera</taxon>
        <taxon>Sternorrhyncha</taxon>
        <taxon>Aphidomorpha</taxon>
        <taxon>Aphidoidea</taxon>
        <taxon>Aphididae</taxon>
        <taxon>Aphidini</taxon>
        <taxon>Aphis</taxon>
        <taxon>Aphis</taxon>
    </lineage>
</organism>
<dbReference type="EMBL" id="VUJU01001306">
    <property type="protein sequence ID" value="KAF0765882.1"/>
    <property type="molecule type" value="Genomic_DNA"/>
</dbReference>
<dbReference type="Proteomes" id="UP000478052">
    <property type="component" value="Unassembled WGS sequence"/>
</dbReference>
<dbReference type="OrthoDB" id="17912at2759"/>
<dbReference type="AlphaFoldDB" id="A0A6G0Z614"/>
<comment type="caution">
    <text evidence="1">The sequence shown here is derived from an EMBL/GenBank/DDBJ whole genome shotgun (WGS) entry which is preliminary data.</text>
</comment>
<dbReference type="SUPFAM" id="SSF52058">
    <property type="entry name" value="L domain-like"/>
    <property type="match status" value="1"/>
</dbReference>
<reference evidence="1 2" key="1">
    <citation type="submission" date="2019-08" db="EMBL/GenBank/DDBJ databases">
        <title>Whole genome of Aphis craccivora.</title>
        <authorList>
            <person name="Voronova N.V."/>
            <person name="Shulinski R.S."/>
            <person name="Bandarenka Y.V."/>
            <person name="Zhorov D.G."/>
            <person name="Warner D."/>
        </authorList>
    </citation>
    <scope>NUCLEOTIDE SEQUENCE [LARGE SCALE GENOMIC DNA]</scope>
    <source>
        <strain evidence="1">180601</strain>
        <tissue evidence="1">Whole Body</tissue>
    </source>
</reference>
<gene>
    <name evidence="1" type="ORF">FWK35_00000627</name>
</gene>
<proteinExistence type="predicted"/>
<sequence>MTLNDWTHIVNVEYKFDMGSFSCLKRYDFESTKNNITNLILDNVNVSSLKGLTTMSHIKCICLSGSTFGRTPFEKDTLWNWMNYPNVDDSLTVLLLDSINLTEVPFELQYLSKLKRH</sequence>
<accession>A0A6G0Z614</accession>
<keyword evidence="2" id="KW-1185">Reference proteome</keyword>
<protein>
    <submittedName>
        <fullName evidence="1">Leucine-rich repeat-containing protein 69-like</fullName>
    </submittedName>
</protein>
<evidence type="ECO:0000313" key="2">
    <source>
        <dbReference type="Proteomes" id="UP000478052"/>
    </source>
</evidence>
<name>A0A6G0Z614_APHCR</name>
<evidence type="ECO:0000313" key="1">
    <source>
        <dbReference type="EMBL" id="KAF0765882.1"/>
    </source>
</evidence>